<evidence type="ECO:0000313" key="2">
    <source>
        <dbReference type="EMBL" id="KAG5633700.1"/>
    </source>
</evidence>
<dbReference type="PANTHER" id="PTHR17695:SF11">
    <property type="entry name" value="SMALL SUBUNIT PROCESSOME COMPONENT 20 HOMOLOG"/>
    <property type="match status" value="1"/>
</dbReference>
<gene>
    <name evidence="2" type="ORF">H0H81_005938</name>
</gene>
<accession>A0A9P7FQQ8</accession>
<dbReference type="InterPro" id="IPR011989">
    <property type="entry name" value="ARM-like"/>
</dbReference>
<dbReference type="EMBL" id="JABCKI010007214">
    <property type="protein sequence ID" value="KAG5633700.1"/>
    <property type="molecule type" value="Genomic_DNA"/>
</dbReference>
<dbReference type="AlphaFoldDB" id="A0A9P7FQQ8"/>
<sequence length="304" mass="33713">MRHFIDLVAAQPSSDYKTTFVRILRLLPNLLSHLEKHDPKADDNTRIPISIGIVTVAKHLPAATREPQITRLVTILSQILRSRSQETRNLTRDAINRIAVTLGPSYLPLILRELRAALLRGPQLHVLAYVVHSLLVHVTTGDHAAMFGVLDDCVNDISYVSAEVIFGESGRDVQSEDFKTKMREVRASASKGLDSFAIVSKFITPPKISSLLAPLKAIMQETESVKVTNLVEEVLKRIAGGLNSNAHLVPKELLVLCNTLISQNARFLKQSAPKRRSGPKGDAIVQVKRQEAVKVDHYSNNSFR</sequence>
<protein>
    <recommendedName>
        <fullName evidence="1">U3 small nucleolar RNA-associated protein 20 domain-containing protein</fullName>
    </recommendedName>
</protein>
<dbReference type="GO" id="GO:0032040">
    <property type="term" value="C:small-subunit processome"/>
    <property type="evidence" value="ECO:0007669"/>
    <property type="project" value="TreeGrafter"/>
</dbReference>
<dbReference type="GO" id="GO:0030686">
    <property type="term" value="C:90S preribosome"/>
    <property type="evidence" value="ECO:0007669"/>
    <property type="project" value="TreeGrafter"/>
</dbReference>
<feature type="domain" description="U3 small nucleolar RNA-associated protein 20" evidence="1">
    <location>
        <begin position="38"/>
        <end position="261"/>
    </location>
</feature>
<reference evidence="2" key="1">
    <citation type="submission" date="2021-02" db="EMBL/GenBank/DDBJ databases">
        <authorList>
            <person name="Nieuwenhuis M."/>
            <person name="Van De Peppel L.J.J."/>
        </authorList>
    </citation>
    <scope>NUCLEOTIDE SEQUENCE</scope>
    <source>
        <strain evidence="2">D49</strain>
    </source>
</reference>
<dbReference type="Gene3D" id="1.25.10.10">
    <property type="entry name" value="Leucine-rich Repeat Variant"/>
    <property type="match status" value="1"/>
</dbReference>
<dbReference type="PANTHER" id="PTHR17695">
    <property type="entry name" value="SMALL SUBUNIT PROCESSOME COMPONENT 20 HOMOLOG"/>
    <property type="match status" value="1"/>
</dbReference>
<dbReference type="InterPro" id="IPR052575">
    <property type="entry name" value="SSU_processome_comp_20"/>
</dbReference>
<evidence type="ECO:0000313" key="3">
    <source>
        <dbReference type="Proteomes" id="UP000717328"/>
    </source>
</evidence>
<reference evidence="2" key="2">
    <citation type="submission" date="2021-10" db="EMBL/GenBank/DDBJ databases">
        <title>Phylogenomics reveals ancestral predisposition of the termite-cultivated fungus Termitomyces towards a domesticated lifestyle.</title>
        <authorList>
            <person name="Auxier B."/>
            <person name="Grum-Grzhimaylo A."/>
            <person name="Cardenas M.E."/>
            <person name="Lodge J.D."/>
            <person name="Laessoe T."/>
            <person name="Pedersen O."/>
            <person name="Smith M.E."/>
            <person name="Kuyper T.W."/>
            <person name="Franco-Molano E.A."/>
            <person name="Baroni T.J."/>
            <person name="Aanen D.K."/>
        </authorList>
    </citation>
    <scope>NUCLEOTIDE SEQUENCE</scope>
    <source>
        <strain evidence="2">D49</strain>
    </source>
</reference>
<dbReference type="Pfam" id="PF20416">
    <property type="entry name" value="UTP20"/>
    <property type="match status" value="1"/>
</dbReference>
<dbReference type="OrthoDB" id="360653at2759"/>
<dbReference type="InterPro" id="IPR046523">
    <property type="entry name" value="UTP20_dom"/>
</dbReference>
<proteinExistence type="predicted"/>
<dbReference type="InterPro" id="IPR016024">
    <property type="entry name" value="ARM-type_fold"/>
</dbReference>
<evidence type="ECO:0000259" key="1">
    <source>
        <dbReference type="Pfam" id="PF20416"/>
    </source>
</evidence>
<keyword evidence="3" id="KW-1185">Reference proteome</keyword>
<dbReference type="Proteomes" id="UP000717328">
    <property type="component" value="Unassembled WGS sequence"/>
</dbReference>
<comment type="caution">
    <text evidence="2">The sequence shown here is derived from an EMBL/GenBank/DDBJ whole genome shotgun (WGS) entry which is preliminary data.</text>
</comment>
<dbReference type="SUPFAM" id="SSF48371">
    <property type="entry name" value="ARM repeat"/>
    <property type="match status" value="1"/>
</dbReference>
<name>A0A9P7FQQ8_9AGAR</name>
<feature type="non-terminal residue" evidence="2">
    <location>
        <position position="304"/>
    </location>
</feature>
<organism evidence="2 3">
    <name type="scientific">Sphagnurus paluster</name>
    <dbReference type="NCBI Taxonomy" id="117069"/>
    <lineage>
        <taxon>Eukaryota</taxon>
        <taxon>Fungi</taxon>
        <taxon>Dikarya</taxon>
        <taxon>Basidiomycota</taxon>
        <taxon>Agaricomycotina</taxon>
        <taxon>Agaricomycetes</taxon>
        <taxon>Agaricomycetidae</taxon>
        <taxon>Agaricales</taxon>
        <taxon>Tricholomatineae</taxon>
        <taxon>Lyophyllaceae</taxon>
        <taxon>Sphagnurus</taxon>
    </lineage>
</organism>